<proteinExistence type="predicted"/>
<dbReference type="EMBL" id="PUIO01000005">
    <property type="protein sequence ID" value="PQP25909.1"/>
    <property type="molecule type" value="Genomic_DNA"/>
</dbReference>
<comment type="caution">
    <text evidence="1">The sequence shown here is derived from an EMBL/GenBank/DDBJ whole genome shotgun (WGS) entry which is preliminary data.</text>
</comment>
<name>A0A2S8JG68_RHOOP</name>
<accession>A0A2S8JG68</accession>
<dbReference type="AlphaFoldDB" id="A0A2S8JG68"/>
<dbReference type="Proteomes" id="UP000239290">
    <property type="component" value="Unassembled WGS sequence"/>
</dbReference>
<reference evidence="2" key="1">
    <citation type="submission" date="2018-02" db="EMBL/GenBank/DDBJ databases">
        <title>Draft genome sequencing of Rhodococcus opacus KU647198.</title>
        <authorList>
            <person name="Zheng B.-X."/>
        </authorList>
    </citation>
    <scope>NUCLEOTIDE SEQUENCE [LARGE SCALE GENOMIC DNA]</scope>
    <source>
        <strain evidence="2">04-OD7</strain>
    </source>
</reference>
<organism evidence="1 2">
    <name type="scientific">Rhodococcus opacus</name>
    <name type="common">Nocardia opaca</name>
    <dbReference type="NCBI Taxonomy" id="37919"/>
    <lineage>
        <taxon>Bacteria</taxon>
        <taxon>Bacillati</taxon>
        <taxon>Actinomycetota</taxon>
        <taxon>Actinomycetes</taxon>
        <taxon>Mycobacteriales</taxon>
        <taxon>Nocardiaceae</taxon>
        <taxon>Rhodococcus</taxon>
    </lineage>
</organism>
<sequence length="92" mass="9522">MPGCTSPLTCGDRASGRQLVGDFDVDFLFGHSAEEMVGEHVSSVLVTCGGSRHGRSFSSDLLGVSPSAMLPFQVPQVSGKVCAGAHSRARNA</sequence>
<gene>
    <name evidence="1" type="ORF">C5613_05935</name>
</gene>
<evidence type="ECO:0000313" key="2">
    <source>
        <dbReference type="Proteomes" id="UP000239290"/>
    </source>
</evidence>
<evidence type="ECO:0000313" key="1">
    <source>
        <dbReference type="EMBL" id="PQP25909.1"/>
    </source>
</evidence>
<protein>
    <submittedName>
        <fullName evidence="1">Uncharacterized protein</fullName>
    </submittedName>
</protein>